<sequence length="223" mass="22576">MAINFKHSGENIDYVNGTGAIIKSGDPVVIGNAQIGIALVNIAIGATGTVKKEGVFSLPKNTSDAVTQGQKLWWDPTAKEVINAPALNAYFIGYADKAELAATATVHVDLEEFIEEGPRTLTLAAIGAEALNAGDFGSGDLTVLAPNTAAQTVSLASVAAIPPGSKLTVKKTSADAFAVTLDPAGAETIAGGATFATIDAANDLGQFVSTGAAWVLIHSVIAA</sequence>
<keyword evidence="2" id="KW-1185">Reference proteome</keyword>
<dbReference type="RefSeq" id="WP_006890129.1">
    <property type="nucleotide sequence ID" value="NZ_JH109152.1"/>
</dbReference>
<dbReference type="EMBL" id="JH109152">
    <property type="protein sequence ID" value="EGW22154.1"/>
    <property type="molecule type" value="Genomic_DNA"/>
</dbReference>
<organism evidence="1 2">
    <name type="scientific">Methylobacter tundripaludum (strain ATCC BAA-1195 / DSM 17260 / SV96)</name>
    <dbReference type="NCBI Taxonomy" id="697282"/>
    <lineage>
        <taxon>Bacteria</taxon>
        <taxon>Pseudomonadati</taxon>
        <taxon>Pseudomonadota</taxon>
        <taxon>Gammaproteobacteria</taxon>
        <taxon>Methylococcales</taxon>
        <taxon>Methylococcaceae</taxon>
        <taxon>Methylobacter</taxon>
    </lineage>
</organism>
<evidence type="ECO:0000313" key="1">
    <source>
        <dbReference type="EMBL" id="EGW22154.1"/>
    </source>
</evidence>
<dbReference type="HOGENOM" id="CLU_1238990_0_0_6"/>
<dbReference type="eggNOG" id="COG5471">
    <property type="taxonomic scope" value="Bacteria"/>
</dbReference>
<evidence type="ECO:0000313" key="2">
    <source>
        <dbReference type="Proteomes" id="UP000004664"/>
    </source>
</evidence>
<dbReference type="AlphaFoldDB" id="G3IRE3"/>
<protein>
    <submittedName>
        <fullName evidence="1">Uncharacterized protein</fullName>
    </submittedName>
</protein>
<dbReference type="STRING" id="697282.Mettu_0955"/>
<dbReference type="InterPro" id="IPR011231">
    <property type="entry name" value="Phage_VT1-Sakai_H0018"/>
</dbReference>
<reference evidence="1 2" key="1">
    <citation type="submission" date="2011-06" db="EMBL/GenBank/DDBJ databases">
        <title>Genomic sequence of Methylobacter tundripaludum SV96.</title>
        <authorList>
            <consortium name="US DOE Joint Genome Institute"/>
            <person name="Lucas S."/>
            <person name="Han J."/>
            <person name="Lapidus A."/>
            <person name="Cheng J.-F."/>
            <person name="Goodwin L."/>
            <person name="Pitluck S."/>
            <person name="Held B."/>
            <person name="Detter J.C."/>
            <person name="Han C."/>
            <person name="Tapia R."/>
            <person name="Land M."/>
            <person name="Hauser L."/>
            <person name="Kyrpides N."/>
            <person name="Ivanova N."/>
            <person name="Ovchinnikova G."/>
            <person name="Pagani I."/>
            <person name="Klotz M.G."/>
            <person name="Dispirito A.A."/>
            <person name="Murrell J.C."/>
            <person name="Dunfield P."/>
            <person name="Kalyuzhnaya M.G."/>
            <person name="Svenning M."/>
            <person name="Trotsenko Y.A."/>
            <person name="Stein L.Y."/>
            <person name="Woyke T."/>
        </authorList>
    </citation>
    <scope>NUCLEOTIDE SEQUENCE [LARGE SCALE GENOMIC DNA]</scope>
    <source>
        <strain evidence="2">ATCC BAA-1195 / DSM 17260 / SV96</strain>
    </source>
</reference>
<dbReference type="OrthoDB" id="5678113at2"/>
<accession>G3IRE3</accession>
<proteinExistence type="predicted"/>
<dbReference type="Pfam" id="PF09956">
    <property type="entry name" value="Phage_cement_2"/>
    <property type="match status" value="1"/>
</dbReference>
<name>G3IRE3_METTV</name>
<gene>
    <name evidence="1" type="ORF">Mettu_0955</name>
</gene>
<dbReference type="Proteomes" id="UP000004664">
    <property type="component" value="Unassembled WGS sequence"/>
</dbReference>